<dbReference type="Proteomes" id="UP000035088">
    <property type="component" value="Unassembled WGS sequence"/>
</dbReference>
<proteinExistence type="inferred from homology"/>
<evidence type="ECO:0000256" key="4">
    <source>
        <dbReference type="ARBA" id="ARBA00022475"/>
    </source>
</evidence>
<dbReference type="STRING" id="1073574.GOARA_076_00070"/>
<reference evidence="14 15" key="1">
    <citation type="submission" date="2011-11" db="EMBL/GenBank/DDBJ databases">
        <title>Whole genome shotgun sequence of Gordonia araii NBRC 100433.</title>
        <authorList>
            <person name="Yoshida Y."/>
            <person name="Hosoyama A."/>
            <person name="Tsuchikane K."/>
            <person name="Katsumata H."/>
            <person name="Yamazaki S."/>
            <person name="Fujita N."/>
        </authorList>
    </citation>
    <scope>NUCLEOTIDE SEQUENCE [LARGE SCALE GENOMIC DNA]</scope>
    <source>
        <strain evidence="14 15">NBRC 100433</strain>
    </source>
</reference>
<keyword evidence="15" id="KW-1185">Reference proteome</keyword>
<dbReference type="AlphaFoldDB" id="G7H6M3"/>
<comment type="similarity">
    <text evidence="2">Belongs to the CorA metal ion transporter (MIT) (TC 1.A.35) family.</text>
</comment>
<feature type="region of interest" description="Disordered" evidence="12">
    <location>
        <begin position="1"/>
        <end position="38"/>
    </location>
</feature>
<evidence type="ECO:0000256" key="13">
    <source>
        <dbReference type="SAM" id="Phobius"/>
    </source>
</evidence>
<dbReference type="GO" id="GO:0015095">
    <property type="term" value="F:magnesium ion transmembrane transporter activity"/>
    <property type="evidence" value="ECO:0007669"/>
    <property type="project" value="TreeGrafter"/>
</dbReference>
<dbReference type="SUPFAM" id="SSF143865">
    <property type="entry name" value="CorA soluble domain-like"/>
    <property type="match status" value="1"/>
</dbReference>
<organism evidence="14 15">
    <name type="scientific">Gordonia araii NBRC 100433</name>
    <dbReference type="NCBI Taxonomy" id="1073574"/>
    <lineage>
        <taxon>Bacteria</taxon>
        <taxon>Bacillati</taxon>
        <taxon>Actinomycetota</taxon>
        <taxon>Actinomycetes</taxon>
        <taxon>Mycobacteriales</taxon>
        <taxon>Gordoniaceae</taxon>
        <taxon>Gordonia</taxon>
    </lineage>
</organism>
<dbReference type="GO" id="GO:0005886">
    <property type="term" value="C:plasma membrane"/>
    <property type="evidence" value="ECO:0007669"/>
    <property type="project" value="UniProtKB-SubCell"/>
</dbReference>
<comment type="catalytic activity">
    <reaction evidence="10">
        <text>Mg(2+)(in) = Mg(2+)(out)</text>
        <dbReference type="Rhea" id="RHEA:29827"/>
        <dbReference type="ChEBI" id="CHEBI:18420"/>
    </reaction>
</comment>
<feature type="transmembrane region" description="Helical" evidence="13">
    <location>
        <begin position="318"/>
        <end position="337"/>
    </location>
</feature>
<dbReference type="InterPro" id="IPR002523">
    <property type="entry name" value="MgTranspt_CorA/ZnTranspt_ZntB"/>
</dbReference>
<gene>
    <name evidence="14" type="primary">corA</name>
    <name evidence="14" type="ORF">GOARA_076_00070</name>
</gene>
<dbReference type="InterPro" id="IPR045863">
    <property type="entry name" value="CorA_TM1_TM2"/>
</dbReference>
<evidence type="ECO:0000313" key="15">
    <source>
        <dbReference type="Proteomes" id="UP000035088"/>
    </source>
</evidence>
<dbReference type="InterPro" id="IPR045861">
    <property type="entry name" value="CorA_cytoplasmic_dom"/>
</dbReference>
<dbReference type="GO" id="GO:0050897">
    <property type="term" value="F:cobalt ion binding"/>
    <property type="evidence" value="ECO:0007669"/>
    <property type="project" value="TreeGrafter"/>
</dbReference>
<comment type="caution">
    <text evidence="14">The sequence shown here is derived from an EMBL/GenBank/DDBJ whole genome shotgun (WGS) entry which is preliminary data.</text>
</comment>
<evidence type="ECO:0000256" key="12">
    <source>
        <dbReference type="SAM" id="MobiDB-lite"/>
    </source>
</evidence>
<name>G7H6M3_9ACTN</name>
<dbReference type="FunFam" id="1.20.58.340:FF:000004">
    <property type="entry name" value="Magnesium transport protein CorA"/>
    <property type="match status" value="1"/>
</dbReference>
<keyword evidence="8" id="KW-0406">Ion transport</keyword>
<dbReference type="GO" id="GO:0000287">
    <property type="term" value="F:magnesium ion binding"/>
    <property type="evidence" value="ECO:0007669"/>
    <property type="project" value="TreeGrafter"/>
</dbReference>
<dbReference type="CDD" id="cd12830">
    <property type="entry name" value="MtCorA-like"/>
    <property type="match status" value="1"/>
</dbReference>
<keyword evidence="4" id="KW-1003">Cell membrane</keyword>
<evidence type="ECO:0000256" key="11">
    <source>
        <dbReference type="ARBA" id="ARBA00045497"/>
    </source>
</evidence>
<keyword evidence="5 13" id="KW-0812">Transmembrane</keyword>
<dbReference type="SUPFAM" id="SSF144083">
    <property type="entry name" value="Magnesium transport protein CorA, transmembrane region"/>
    <property type="match status" value="1"/>
</dbReference>
<dbReference type="Pfam" id="PF01544">
    <property type="entry name" value="CorA"/>
    <property type="match status" value="1"/>
</dbReference>
<dbReference type="GO" id="GO:0015087">
    <property type="term" value="F:cobalt ion transmembrane transporter activity"/>
    <property type="evidence" value="ECO:0007669"/>
    <property type="project" value="TreeGrafter"/>
</dbReference>
<feature type="transmembrane region" description="Helical" evidence="13">
    <location>
        <begin position="349"/>
        <end position="366"/>
    </location>
</feature>
<keyword evidence="9 13" id="KW-0472">Membrane</keyword>
<evidence type="ECO:0000256" key="9">
    <source>
        <dbReference type="ARBA" id="ARBA00023136"/>
    </source>
</evidence>
<protein>
    <submittedName>
        <fullName evidence="14">Magnesium transporter CorA</fullName>
    </submittedName>
</protein>
<evidence type="ECO:0000313" key="14">
    <source>
        <dbReference type="EMBL" id="GAB11498.1"/>
    </source>
</evidence>
<dbReference type="OrthoDB" id="9803416at2"/>
<evidence type="ECO:0000256" key="6">
    <source>
        <dbReference type="ARBA" id="ARBA00022842"/>
    </source>
</evidence>
<comment type="function">
    <text evidence="11">Mediates influx of magnesium ions. Alternates between open and closed states. Activated by low cytoplasmic Mg(2+) levels. Inactive when cytoplasmic Mg(2+) levels are high.</text>
</comment>
<dbReference type="PANTHER" id="PTHR46494">
    <property type="entry name" value="CORA FAMILY METAL ION TRANSPORTER (EUROFUNG)"/>
    <property type="match status" value="1"/>
</dbReference>
<evidence type="ECO:0000256" key="10">
    <source>
        <dbReference type="ARBA" id="ARBA00034269"/>
    </source>
</evidence>
<keyword evidence="3" id="KW-0813">Transport</keyword>
<dbReference type="RefSeq" id="WP_007323573.1">
    <property type="nucleotide sequence ID" value="NZ_BAEE01000076.1"/>
</dbReference>
<evidence type="ECO:0000256" key="2">
    <source>
        <dbReference type="ARBA" id="ARBA00009765"/>
    </source>
</evidence>
<dbReference type="EMBL" id="BAEE01000076">
    <property type="protein sequence ID" value="GAB11498.1"/>
    <property type="molecule type" value="Genomic_DNA"/>
</dbReference>
<keyword evidence="6" id="KW-0460">Magnesium</keyword>
<comment type="subcellular location">
    <subcellularLocation>
        <location evidence="1">Cell membrane</location>
        <topology evidence="1">Multi-pass membrane protein</topology>
    </subcellularLocation>
</comment>
<accession>G7H6M3</accession>
<evidence type="ECO:0000256" key="8">
    <source>
        <dbReference type="ARBA" id="ARBA00023065"/>
    </source>
</evidence>
<dbReference type="PANTHER" id="PTHR46494:SF1">
    <property type="entry name" value="CORA FAMILY METAL ION TRANSPORTER (EUROFUNG)"/>
    <property type="match status" value="1"/>
</dbReference>
<evidence type="ECO:0000256" key="5">
    <source>
        <dbReference type="ARBA" id="ARBA00022692"/>
    </source>
</evidence>
<dbReference type="Gene3D" id="3.30.460.20">
    <property type="entry name" value="CorA soluble domain-like"/>
    <property type="match status" value="1"/>
</dbReference>
<sequence length="375" mass="41807">MRRGESLRTPAVSRSRSTPHRSPRPAIPTEPCPHRSNDLGSSVVAADPVVDCAIYVDGVRDPQHLPYADALAHVRARGRGFVWLGLHAPDDAQMASVASVFDLHELAVEDAVVAHQRPKVEIYGDMLFMVLRTVAYVDHDSIAETAEVVSTGEIMIFVGADYVITVRHGDQTELASLRHRLEENPELLALGPTVVLHAVADRVVDSYLVVVDELDSDIAEIEESVFATSTVDIDPVYLLKREVIEFRRATTPLATPLQRLTAPNPWLSDEVRTYLRDVADHLTTVNERVIDYDNLLSSMLDAAAAKVGIQQNTDMRKITAWAAMAAAPTMIAGIYGMNFDHMPELHWRYGYFLVIAFMATICFLLWRSFRKHGWL</sequence>
<evidence type="ECO:0000256" key="7">
    <source>
        <dbReference type="ARBA" id="ARBA00022989"/>
    </source>
</evidence>
<keyword evidence="7 13" id="KW-1133">Transmembrane helix</keyword>
<evidence type="ECO:0000256" key="1">
    <source>
        <dbReference type="ARBA" id="ARBA00004651"/>
    </source>
</evidence>
<dbReference type="Gene3D" id="1.20.58.340">
    <property type="entry name" value="Magnesium transport protein CorA, transmembrane region"/>
    <property type="match status" value="2"/>
</dbReference>
<evidence type="ECO:0000256" key="3">
    <source>
        <dbReference type="ARBA" id="ARBA00022448"/>
    </source>
</evidence>